<evidence type="ECO:0000313" key="1">
    <source>
        <dbReference type="EMBL" id="VEL40519.1"/>
    </source>
</evidence>
<gene>
    <name evidence="1" type="ORF">PXEA_LOCUS33959</name>
</gene>
<protein>
    <submittedName>
        <fullName evidence="1">Uncharacterized protein</fullName>
    </submittedName>
</protein>
<name>A0A448XMU8_9PLAT</name>
<evidence type="ECO:0000313" key="2">
    <source>
        <dbReference type="Proteomes" id="UP000784294"/>
    </source>
</evidence>
<proteinExistence type="predicted"/>
<dbReference type="Proteomes" id="UP000784294">
    <property type="component" value="Unassembled WGS sequence"/>
</dbReference>
<reference evidence="1" key="1">
    <citation type="submission" date="2018-11" db="EMBL/GenBank/DDBJ databases">
        <authorList>
            <consortium name="Pathogen Informatics"/>
        </authorList>
    </citation>
    <scope>NUCLEOTIDE SEQUENCE</scope>
</reference>
<organism evidence="1 2">
    <name type="scientific">Protopolystoma xenopodis</name>
    <dbReference type="NCBI Taxonomy" id="117903"/>
    <lineage>
        <taxon>Eukaryota</taxon>
        <taxon>Metazoa</taxon>
        <taxon>Spiralia</taxon>
        <taxon>Lophotrochozoa</taxon>
        <taxon>Platyhelminthes</taxon>
        <taxon>Monogenea</taxon>
        <taxon>Polyopisthocotylea</taxon>
        <taxon>Polystomatidea</taxon>
        <taxon>Polystomatidae</taxon>
        <taxon>Protopolystoma</taxon>
    </lineage>
</organism>
<dbReference type="EMBL" id="CAAALY010265234">
    <property type="protein sequence ID" value="VEL40519.1"/>
    <property type="molecule type" value="Genomic_DNA"/>
</dbReference>
<accession>A0A448XMU8</accession>
<sequence length="93" mass="10561">MINYWVKGCGHSVVQYHICNEKRFIVTRSSNNDVNVYDVLQGRIVEHLGKANFAAVVKSREKLIYVPNWFSVDLKCGVGSIINIDVLLDYATD</sequence>
<comment type="caution">
    <text evidence="1">The sequence shown here is derived from an EMBL/GenBank/DDBJ whole genome shotgun (WGS) entry which is preliminary data.</text>
</comment>
<dbReference type="OrthoDB" id="2421129at2759"/>
<dbReference type="AlphaFoldDB" id="A0A448XMU8"/>
<keyword evidence="2" id="KW-1185">Reference proteome</keyword>